<feature type="signal peptide" evidence="1">
    <location>
        <begin position="1"/>
        <end position="19"/>
    </location>
</feature>
<reference evidence="3" key="1">
    <citation type="journal article" date="2015" name="Nat. Genet.">
        <title>The genome and transcriptome of the zoonotic hookworm Ancylostoma ceylanicum identify infection-specific gene families.</title>
        <authorList>
            <person name="Schwarz E.M."/>
            <person name="Hu Y."/>
            <person name="Antoshechkin I."/>
            <person name="Miller M.M."/>
            <person name="Sternberg P.W."/>
            <person name="Aroian R.V."/>
        </authorList>
    </citation>
    <scope>NUCLEOTIDE SEQUENCE</scope>
    <source>
        <strain evidence="3">HY135</strain>
    </source>
</reference>
<keyword evidence="1" id="KW-0732">Signal</keyword>
<keyword evidence="3" id="KW-1185">Reference proteome</keyword>
<name>A0A016UEB6_9BILA</name>
<organism evidence="2 3">
    <name type="scientific">Ancylostoma ceylanicum</name>
    <dbReference type="NCBI Taxonomy" id="53326"/>
    <lineage>
        <taxon>Eukaryota</taxon>
        <taxon>Metazoa</taxon>
        <taxon>Ecdysozoa</taxon>
        <taxon>Nematoda</taxon>
        <taxon>Chromadorea</taxon>
        <taxon>Rhabditida</taxon>
        <taxon>Rhabditina</taxon>
        <taxon>Rhabditomorpha</taxon>
        <taxon>Strongyloidea</taxon>
        <taxon>Ancylostomatidae</taxon>
        <taxon>Ancylostomatinae</taxon>
        <taxon>Ancylostoma</taxon>
    </lineage>
</organism>
<protein>
    <recommendedName>
        <fullName evidence="4">SCP domain-containing protein</fullName>
    </recommendedName>
</protein>
<proteinExistence type="predicted"/>
<comment type="caution">
    <text evidence="2">The sequence shown here is derived from an EMBL/GenBank/DDBJ whole genome shotgun (WGS) entry which is preliminary data.</text>
</comment>
<sequence>MISLLLFALQVFSTTSVQGIAANEYPPECECWGSMFCITKESRKYLTQKVEEIMSPHGKKPVYVCYMESESQWELLSPGYINEYGEDYVKLYKQKSFNRQPKQPEIKTFLEEAIEEWKSNITKIEDKKHFGCQVTPDVKGVRAVCLFTY</sequence>
<feature type="chain" id="PRO_5001492306" description="SCP domain-containing protein" evidence="1">
    <location>
        <begin position="20"/>
        <end position="149"/>
    </location>
</feature>
<dbReference type="Proteomes" id="UP000024635">
    <property type="component" value="Unassembled WGS sequence"/>
</dbReference>
<evidence type="ECO:0000313" key="2">
    <source>
        <dbReference type="EMBL" id="EYC13654.1"/>
    </source>
</evidence>
<evidence type="ECO:0000313" key="3">
    <source>
        <dbReference type="Proteomes" id="UP000024635"/>
    </source>
</evidence>
<accession>A0A016UEB6</accession>
<dbReference type="InterPro" id="IPR035109">
    <property type="entry name" value="ASPR"/>
</dbReference>
<dbReference type="Pfam" id="PF17641">
    <property type="entry name" value="ASPRs"/>
    <property type="match status" value="1"/>
</dbReference>
<dbReference type="AlphaFoldDB" id="A0A016UEB6"/>
<evidence type="ECO:0000256" key="1">
    <source>
        <dbReference type="SAM" id="SignalP"/>
    </source>
</evidence>
<gene>
    <name evidence="2" type="primary">Acey_s0043.g842</name>
    <name evidence="2" type="synonym">ASPR-s0043.g842</name>
    <name evidence="2" type="ORF">Y032_0043g842</name>
</gene>
<dbReference type="EMBL" id="JARK01001379">
    <property type="protein sequence ID" value="EYC13654.1"/>
    <property type="molecule type" value="Genomic_DNA"/>
</dbReference>
<evidence type="ECO:0008006" key="4">
    <source>
        <dbReference type="Google" id="ProtNLM"/>
    </source>
</evidence>